<keyword evidence="2" id="KW-1185">Reference proteome</keyword>
<accession>A0A0H3CAP8</accession>
<dbReference type="RefSeq" id="WP_010920543.1">
    <property type="nucleotide sequence ID" value="NC_011916.1"/>
</dbReference>
<evidence type="ECO:0000313" key="2">
    <source>
        <dbReference type="Proteomes" id="UP000001364"/>
    </source>
</evidence>
<evidence type="ECO:0000313" key="1">
    <source>
        <dbReference type="EMBL" id="ACL96245.1"/>
    </source>
</evidence>
<reference evidence="1 2" key="1">
    <citation type="journal article" date="2010" name="J. Bacteriol.">
        <title>The genetic basis of laboratory adaptation in Caulobacter crescentus.</title>
        <authorList>
            <person name="Marks M.E."/>
            <person name="Castro-Rojas C.M."/>
            <person name="Teiling C."/>
            <person name="Du L."/>
            <person name="Kapatral V."/>
            <person name="Walunas T.L."/>
            <person name="Crosson S."/>
        </authorList>
    </citation>
    <scope>NUCLEOTIDE SEQUENCE [LARGE SCALE GENOMIC DNA]</scope>
    <source>
        <strain evidence="2">NA1000 / CB15N</strain>
    </source>
</reference>
<dbReference type="OrthoDB" id="9985534at2"/>
<protein>
    <submittedName>
        <fullName evidence="1">Uncharacterized protein</fullName>
    </submittedName>
</protein>
<name>A0A0H3CAP8_CAUVN</name>
<organism evidence="1 2">
    <name type="scientific">Caulobacter vibrioides (strain NA1000 / CB15N)</name>
    <name type="common">Caulobacter crescentus</name>
    <dbReference type="NCBI Taxonomy" id="565050"/>
    <lineage>
        <taxon>Bacteria</taxon>
        <taxon>Pseudomonadati</taxon>
        <taxon>Pseudomonadota</taxon>
        <taxon>Alphaproteobacteria</taxon>
        <taxon>Caulobacterales</taxon>
        <taxon>Caulobacteraceae</taxon>
        <taxon>Caulobacter</taxon>
    </lineage>
</organism>
<dbReference type="Proteomes" id="UP000001364">
    <property type="component" value="Chromosome"/>
</dbReference>
<dbReference type="AlphaFoldDB" id="A0A0H3CAP8"/>
<gene>
    <name evidence="1" type="ordered locus">CCNA_02780</name>
</gene>
<proteinExistence type="predicted"/>
<dbReference type="GeneID" id="7330942"/>
<dbReference type="RefSeq" id="YP_002518153.1">
    <property type="nucleotide sequence ID" value="NC_011916.1"/>
</dbReference>
<sequence>MPGTVVSEIVIVGARPAGWPPTGLPPGSIAFQDGYYGIWLFRPDGSINPDYPSTSTDPKIEWEVDPNTPEAQALATKIGNAIVRLQRGIQVLPDGTQIPMKSGTLWGAQAKGALLDITQYPIKVVYAGAIPGAVGTQHQAAVVLEMTPPPPHSRLYVSPTLLASGNYGDDIAFPNDTGINFVLLHELAHVMTPVQQQTNQAYLDYFQRTGLSTLANFNDVDAAGTFIHPEPARVEMYANNAAITLGNYLSLPVFTTPKYGS</sequence>
<dbReference type="HOGENOM" id="CLU_1000000_0_0_5"/>
<dbReference type="KEGG" id="ccs:CCNA_02780"/>
<dbReference type="EMBL" id="CP001340">
    <property type="protein sequence ID" value="ACL96245.1"/>
    <property type="molecule type" value="Genomic_DNA"/>
</dbReference>